<evidence type="ECO:0000313" key="2">
    <source>
        <dbReference type="EMBL" id="CAJ0609627.1"/>
    </source>
</evidence>
<dbReference type="PANTHER" id="PTHR31967:SF21">
    <property type="entry name" value="GROUND-LIKE DOMAIN-CONTAINING PROTEIN"/>
    <property type="match status" value="1"/>
</dbReference>
<sequence>MAKHVRPTGGSYCCRFSSYVFPERQRPLKACFYNPSGYACCNRDLNDEIVRTYQQLINDPTFNPCNIQRLVNTLQKNCARRFKMDFEAIVGLSDYAQRVNFKKDLVCKVELGQRYMLVYATPSGDRMKRNEDGFNTTEEAITSTTLHSLVL</sequence>
<evidence type="ECO:0000313" key="3">
    <source>
        <dbReference type="Proteomes" id="UP001176961"/>
    </source>
</evidence>
<dbReference type="InterPro" id="IPR007284">
    <property type="entry name" value="Ground-like_dom"/>
</dbReference>
<dbReference type="Proteomes" id="UP001176961">
    <property type="component" value="Unassembled WGS sequence"/>
</dbReference>
<evidence type="ECO:0000259" key="1">
    <source>
        <dbReference type="Pfam" id="PF04155"/>
    </source>
</evidence>
<proteinExistence type="predicted"/>
<keyword evidence="3" id="KW-1185">Reference proteome</keyword>
<feature type="domain" description="Ground-like" evidence="1">
    <location>
        <begin position="37"/>
        <end position="119"/>
    </location>
</feature>
<name>A0AA36HGA2_CYLNA</name>
<accession>A0AA36HGA2</accession>
<dbReference type="EMBL" id="CATQJL010000326">
    <property type="protein sequence ID" value="CAJ0609627.1"/>
    <property type="molecule type" value="Genomic_DNA"/>
</dbReference>
<comment type="caution">
    <text evidence="2">The sequence shown here is derived from an EMBL/GenBank/DDBJ whole genome shotgun (WGS) entry which is preliminary data.</text>
</comment>
<dbReference type="Pfam" id="PF04155">
    <property type="entry name" value="Ground-like"/>
    <property type="match status" value="1"/>
</dbReference>
<dbReference type="AlphaFoldDB" id="A0AA36HGA2"/>
<protein>
    <recommendedName>
        <fullName evidence="1">Ground-like domain-containing protein</fullName>
    </recommendedName>
</protein>
<gene>
    <name evidence="2" type="ORF">CYNAS_LOCUS21610</name>
</gene>
<organism evidence="2 3">
    <name type="scientific">Cylicocyclus nassatus</name>
    <name type="common">Nematode worm</name>
    <dbReference type="NCBI Taxonomy" id="53992"/>
    <lineage>
        <taxon>Eukaryota</taxon>
        <taxon>Metazoa</taxon>
        <taxon>Ecdysozoa</taxon>
        <taxon>Nematoda</taxon>
        <taxon>Chromadorea</taxon>
        <taxon>Rhabditida</taxon>
        <taxon>Rhabditina</taxon>
        <taxon>Rhabditomorpha</taxon>
        <taxon>Strongyloidea</taxon>
        <taxon>Strongylidae</taxon>
        <taxon>Cylicocyclus</taxon>
    </lineage>
</organism>
<dbReference type="PANTHER" id="PTHR31967">
    <property type="entry name" value="GROUNDHOG (HEDGEHOG-LIKE FAMILY)-RELATED"/>
    <property type="match status" value="1"/>
</dbReference>
<reference evidence="2" key="1">
    <citation type="submission" date="2023-07" db="EMBL/GenBank/DDBJ databases">
        <authorList>
            <consortium name="CYATHOMIX"/>
        </authorList>
    </citation>
    <scope>NUCLEOTIDE SEQUENCE</scope>
    <source>
        <strain evidence="2">N/A</strain>
    </source>
</reference>